<dbReference type="GO" id="GO:0003723">
    <property type="term" value="F:RNA binding"/>
    <property type="evidence" value="ECO:0007669"/>
    <property type="project" value="UniProtKB-KW"/>
</dbReference>
<dbReference type="InterPro" id="IPR023330">
    <property type="entry name" value="Rhabdovirus_ncapsid_N"/>
</dbReference>
<dbReference type="InterPro" id="IPR000448">
    <property type="entry name" value="Rhabdo_ncapsid"/>
</dbReference>
<feature type="domain" description="Rhabdovirus nucleocapsid" evidence="12">
    <location>
        <begin position="7"/>
        <end position="411"/>
    </location>
</feature>
<evidence type="ECO:0000256" key="4">
    <source>
        <dbReference type="ARBA" id="ARBA00022497"/>
    </source>
</evidence>
<evidence type="ECO:0000256" key="6">
    <source>
        <dbReference type="ARBA" id="ARBA00022844"/>
    </source>
</evidence>
<keyword evidence="10" id="KW-0687">Ribonucleoprotein</keyword>
<evidence type="ECO:0000313" key="13">
    <source>
        <dbReference type="EMBL" id="AWK27018.1"/>
    </source>
</evidence>
<keyword evidence="6" id="KW-0946">Virion</keyword>
<dbReference type="GO" id="GO:0019013">
    <property type="term" value="C:viral nucleocapsid"/>
    <property type="evidence" value="ECO:0007669"/>
    <property type="project" value="UniProtKB-KW"/>
</dbReference>
<evidence type="ECO:0000256" key="11">
    <source>
        <dbReference type="ARBA" id="ARBA00033344"/>
    </source>
</evidence>
<dbReference type="InterPro" id="IPR035961">
    <property type="entry name" value="Rhabdovirus_nucleoprotein-like"/>
</dbReference>
<evidence type="ECO:0000256" key="2">
    <source>
        <dbReference type="ARBA" id="ARBA00004328"/>
    </source>
</evidence>
<organism evidence="13">
    <name type="scientific">Ekpoma virus</name>
    <dbReference type="NCBI Taxonomy" id="1615798"/>
    <lineage>
        <taxon>Viruses</taxon>
        <taxon>Riboviria</taxon>
        <taxon>Orthornavirae</taxon>
        <taxon>Negarnaviricota</taxon>
        <taxon>Haploviricotina</taxon>
        <taxon>Monjiviricetes</taxon>
        <taxon>Mononegavirales</taxon>
        <taxon>Rhabdoviridae</taxon>
        <taxon>Alpharhabdovirinae</taxon>
        <taxon>Tibrovirus</taxon>
    </lineage>
</organism>
<dbReference type="SUPFAM" id="SSF140809">
    <property type="entry name" value="Rhabdovirus nucleoprotein-like"/>
    <property type="match status" value="1"/>
</dbReference>
<keyword evidence="8" id="KW-0543">Viral nucleoprotein</keyword>
<dbReference type="GO" id="GO:1990904">
    <property type="term" value="C:ribonucleoprotein complex"/>
    <property type="evidence" value="ECO:0007669"/>
    <property type="project" value="UniProtKB-KW"/>
</dbReference>
<evidence type="ECO:0000256" key="9">
    <source>
        <dbReference type="ARBA" id="ARBA00023200"/>
    </source>
</evidence>
<reference evidence="13" key="1">
    <citation type="submission" date="2017-05" db="EMBL/GenBank/DDBJ databases">
        <title>Ekpoma virus imported to China from Angola.</title>
        <authorList>
            <person name="Zhang Z."/>
            <person name="He T."/>
            <person name="Li S."/>
            <person name="Tong Y."/>
            <person name="Tian Z."/>
        </authorList>
    </citation>
    <scope>NUCLEOTIDE SEQUENCE</scope>
    <source>
        <strain evidence="13">EKV2-sh</strain>
    </source>
</reference>
<evidence type="ECO:0000256" key="3">
    <source>
        <dbReference type="ARBA" id="ARBA00014389"/>
    </source>
</evidence>
<dbReference type="GO" id="GO:0030430">
    <property type="term" value="C:host cell cytoplasm"/>
    <property type="evidence" value="ECO:0007669"/>
    <property type="project" value="UniProtKB-SubCell"/>
</dbReference>
<dbReference type="Pfam" id="PF00945">
    <property type="entry name" value="Rhabdo_ncap"/>
    <property type="match status" value="1"/>
</dbReference>
<protein>
    <recommendedName>
        <fullName evidence="3">Nucleoprotein</fullName>
    </recommendedName>
    <alternativeName>
        <fullName evidence="11">Nucleocapsid protein</fullName>
    </alternativeName>
</protein>
<dbReference type="EMBL" id="MF079256">
    <property type="protein sequence ID" value="AWK27018.1"/>
    <property type="molecule type" value="Viral_cRNA"/>
</dbReference>
<evidence type="ECO:0000259" key="12">
    <source>
        <dbReference type="Pfam" id="PF00945"/>
    </source>
</evidence>
<sequence length="427" mass="49126">MFSTLSNKTLSCVLPQDDSTYQYPADYFKNQKKRPIVRLPKPLHTLDELRLIIKGGLRASKLDTSHILMYMRLVLETIREDVQREWESFNLKLARVGDQIGPLDLLEIEDYDEKQRDGTKDQAGDREDDHWIMLILLGFYRINKISHNQYRASMISKLNQQANNINPEAIKLIDNPQMISMICSNPNFSKLVAAVDMFLYENKESDRSLWRWGSVACRYENCAALTTLSHLTDILGKNLEDILPWFFIETIGHEVERILEPGQELDNVRSYTPYCHAYGISQKIPYSATAAPGLYTLCHLIGGLLHSPRSQNARIVTERNMVNIRINATLIAFVLGSKGSLKQIFVKETDKHKVINPKTTGGADNESLDSFDLDEIPNSSDPHEWYHYLYTRDFELPKEIVEVMKKEARKITNIRPNTIGHYISTTF</sequence>
<evidence type="ECO:0000256" key="8">
    <source>
        <dbReference type="ARBA" id="ARBA00023086"/>
    </source>
</evidence>
<accession>A0A2S1ZNU2</accession>
<keyword evidence="9" id="KW-1035">Host cytoplasm</keyword>
<evidence type="ECO:0000256" key="7">
    <source>
        <dbReference type="ARBA" id="ARBA00022884"/>
    </source>
</evidence>
<dbReference type="Gene3D" id="1.10.3610.10">
    <property type="entry name" value="Nucleoprotein"/>
    <property type="match status" value="1"/>
</dbReference>
<evidence type="ECO:0000256" key="1">
    <source>
        <dbReference type="ARBA" id="ARBA00004192"/>
    </source>
</evidence>
<evidence type="ECO:0000256" key="5">
    <source>
        <dbReference type="ARBA" id="ARBA00022561"/>
    </source>
</evidence>
<evidence type="ECO:0000256" key="10">
    <source>
        <dbReference type="ARBA" id="ARBA00023274"/>
    </source>
</evidence>
<dbReference type="InterPro" id="IPR023331">
    <property type="entry name" value="Rhabdovirus_ncapsid_C"/>
</dbReference>
<dbReference type="Gene3D" id="1.10.3570.10">
    <property type="entry name" value="Rhabdovirus nucleocapsid protein like domain"/>
    <property type="match status" value="1"/>
</dbReference>
<keyword evidence="4" id="KW-1139">Helical capsid protein</keyword>
<proteinExistence type="predicted"/>
<comment type="subcellular location">
    <subcellularLocation>
        <location evidence="1">Host cytoplasm</location>
    </subcellularLocation>
    <subcellularLocation>
        <location evidence="2">Virion</location>
    </subcellularLocation>
</comment>
<dbReference type="GO" id="GO:0019029">
    <property type="term" value="C:helical viral capsid"/>
    <property type="evidence" value="ECO:0007669"/>
    <property type="project" value="UniProtKB-KW"/>
</dbReference>
<name>A0A2S1ZNU2_9RHAB</name>
<keyword evidence="5" id="KW-0167">Capsid protein</keyword>
<keyword evidence="7" id="KW-0694">RNA-binding</keyword>